<organism evidence="3">
    <name type="scientific">Chelativorans sp. (strain BNC1)</name>
    <dbReference type="NCBI Taxonomy" id="266779"/>
    <lineage>
        <taxon>Bacteria</taxon>
        <taxon>Pseudomonadati</taxon>
        <taxon>Pseudomonadota</taxon>
        <taxon>Alphaproteobacteria</taxon>
        <taxon>Hyphomicrobiales</taxon>
        <taxon>Phyllobacteriaceae</taxon>
        <taxon>Chelativorans</taxon>
    </lineage>
</organism>
<feature type="chain" id="PRO_5004180025" evidence="2">
    <location>
        <begin position="25"/>
        <end position="323"/>
    </location>
</feature>
<gene>
    <name evidence="3" type="ordered locus">Meso_3288</name>
</gene>
<proteinExistence type="inferred from homology"/>
<dbReference type="eggNOG" id="COG3181">
    <property type="taxonomic scope" value="Bacteria"/>
</dbReference>
<reference evidence="3" key="1">
    <citation type="submission" date="2006-06" db="EMBL/GenBank/DDBJ databases">
        <title>Complete sequence of chromosome of Chelativorans sp. BNC1.</title>
        <authorList>
            <consortium name="US DOE Joint Genome Institute"/>
            <person name="Copeland A."/>
            <person name="Lucas S."/>
            <person name="Lapidus A."/>
            <person name="Barry K."/>
            <person name="Detter J.C."/>
            <person name="Glavina del Rio T."/>
            <person name="Hammon N."/>
            <person name="Israni S."/>
            <person name="Dalin E."/>
            <person name="Tice H."/>
            <person name="Pitluck S."/>
            <person name="Chertkov O."/>
            <person name="Brettin T."/>
            <person name="Bruce D."/>
            <person name="Han C."/>
            <person name="Tapia R."/>
            <person name="Gilna P."/>
            <person name="Schmutz J."/>
            <person name="Larimer F."/>
            <person name="Land M."/>
            <person name="Hauser L."/>
            <person name="Kyrpides N."/>
            <person name="Mikhailova N."/>
            <person name="Richardson P."/>
        </authorList>
    </citation>
    <scope>NUCLEOTIDE SEQUENCE</scope>
    <source>
        <strain evidence="3">BNC1</strain>
    </source>
</reference>
<dbReference type="OrthoDB" id="8443386at2"/>
<evidence type="ECO:0000256" key="2">
    <source>
        <dbReference type="SAM" id="SignalP"/>
    </source>
</evidence>
<dbReference type="AlphaFoldDB" id="Q11D66"/>
<dbReference type="PANTHER" id="PTHR42928:SF5">
    <property type="entry name" value="BLR1237 PROTEIN"/>
    <property type="match status" value="1"/>
</dbReference>
<dbReference type="STRING" id="266779.Meso_3288"/>
<dbReference type="Gene3D" id="3.40.190.10">
    <property type="entry name" value="Periplasmic binding protein-like II"/>
    <property type="match status" value="1"/>
</dbReference>
<protein>
    <submittedName>
        <fullName evidence="3">Uncharacterized protein UPF0065</fullName>
    </submittedName>
</protein>
<dbReference type="EMBL" id="CP000390">
    <property type="protein sequence ID" value="ABG64659.1"/>
    <property type="molecule type" value="Genomic_DNA"/>
</dbReference>
<evidence type="ECO:0000256" key="1">
    <source>
        <dbReference type="ARBA" id="ARBA00006987"/>
    </source>
</evidence>
<sequence precursor="true">MRLSLKFIAGAVMAACLGLAPASAQDYPTRSITIVAPFAAGGSVDVAARIFAEAMSRSLGQPIQIENVGGAGSILGAQRVATAAPDGYTILYNSSNLVLNLSLYAKLDYDLFKDFDPIALTATGPQVLGVTKSLPVENFTDFVEYARAHPGEMSFPSSGPGNITHIMCEMLMSEIGSSAAHIPYQGGASQYPDLISGRTHFAMASASSMIPFHQNGELRILAVTSEQPIPQLPGVPTFAELGYPNMTVGAWQGLLAPAGTPPEIIAKLEKAANDAAADPKVIEALGRHGLIPFPSTAEKYGEFLASEAKRWGPIMTSMGIQPQ</sequence>
<feature type="signal peptide" evidence="2">
    <location>
        <begin position="1"/>
        <end position="24"/>
    </location>
</feature>
<dbReference type="PIRSF" id="PIRSF017082">
    <property type="entry name" value="YflP"/>
    <property type="match status" value="1"/>
</dbReference>
<evidence type="ECO:0000313" key="3">
    <source>
        <dbReference type="EMBL" id="ABG64659.1"/>
    </source>
</evidence>
<name>Q11D66_CHESB</name>
<dbReference type="SUPFAM" id="SSF53850">
    <property type="entry name" value="Periplasmic binding protein-like II"/>
    <property type="match status" value="1"/>
</dbReference>
<dbReference type="Pfam" id="PF03401">
    <property type="entry name" value="TctC"/>
    <property type="match status" value="1"/>
</dbReference>
<keyword evidence="2" id="KW-0732">Signal</keyword>
<comment type="similarity">
    <text evidence="1">Belongs to the UPF0065 (bug) family.</text>
</comment>
<dbReference type="Gene3D" id="3.40.190.150">
    <property type="entry name" value="Bordetella uptake gene, domain 1"/>
    <property type="match status" value="1"/>
</dbReference>
<dbReference type="CDD" id="cd07012">
    <property type="entry name" value="PBP2_Bug_TTT"/>
    <property type="match status" value="1"/>
</dbReference>
<dbReference type="HOGENOM" id="CLU_045683_0_2_5"/>
<dbReference type="InterPro" id="IPR042100">
    <property type="entry name" value="Bug_dom1"/>
</dbReference>
<dbReference type="KEGG" id="mes:Meso_3288"/>
<dbReference type="InterPro" id="IPR005064">
    <property type="entry name" value="BUG"/>
</dbReference>
<accession>Q11D66</accession>
<dbReference type="PANTHER" id="PTHR42928">
    <property type="entry name" value="TRICARBOXYLATE-BINDING PROTEIN"/>
    <property type="match status" value="1"/>
</dbReference>